<dbReference type="EMBL" id="JARTQQ020000001">
    <property type="protein sequence ID" value="MEC5728046.1"/>
    <property type="molecule type" value="Genomic_DNA"/>
</dbReference>
<accession>A0ABU6KQU5</accession>
<evidence type="ECO:0000313" key="1">
    <source>
        <dbReference type="EMBL" id="MEC5728046.1"/>
    </source>
</evidence>
<dbReference type="RefSeq" id="WP_047749410.1">
    <property type="nucleotide sequence ID" value="NZ_BLWZ01000051.1"/>
</dbReference>
<gene>
    <name evidence="1" type="ORF">QAA55_006415</name>
</gene>
<sequence>MQVFAVFKEVSISEVENLYGEKTNVEYEYDDLVDIFEKESSASEFIAMQSEKYKFRIEPYELK</sequence>
<keyword evidence="2" id="KW-1185">Reference proteome</keyword>
<protein>
    <submittedName>
        <fullName evidence="1">Uncharacterized protein</fullName>
    </submittedName>
</protein>
<evidence type="ECO:0000313" key="2">
    <source>
        <dbReference type="Proteomes" id="UP001175344"/>
    </source>
</evidence>
<proteinExistence type="predicted"/>
<reference evidence="1 2" key="1">
    <citation type="journal article" date="2023" name="Nat. Commun.">
        <title>Genomic dissection of endemic carbapenem resistance reveals metallo-beta-lactamase dissemination through clonal, plasmid and integron transfer.</title>
        <authorList>
            <person name="Macesic N."/>
            <person name="Hawkey J."/>
            <person name="Vezina B."/>
            <person name="Wisniewski J.A."/>
            <person name="Cottingham H."/>
            <person name="Blakeway L.V."/>
            <person name="Harshegyi T."/>
            <person name="Pragastis K."/>
            <person name="Badoordeen G.Z."/>
            <person name="Dennison A."/>
            <person name="Spelman D.W."/>
            <person name="Jenney A.W.J."/>
            <person name="Peleg A.Y."/>
        </authorList>
    </citation>
    <scope>NUCLEOTIDE SEQUENCE [LARGE SCALE GENOMIC DNA]</scope>
    <source>
        <strain evidence="1 2">CPO239</strain>
    </source>
</reference>
<organism evidence="1 2">
    <name type="scientific">Enterobacter asburiae</name>
    <dbReference type="NCBI Taxonomy" id="61645"/>
    <lineage>
        <taxon>Bacteria</taxon>
        <taxon>Pseudomonadati</taxon>
        <taxon>Pseudomonadota</taxon>
        <taxon>Gammaproteobacteria</taxon>
        <taxon>Enterobacterales</taxon>
        <taxon>Enterobacteriaceae</taxon>
        <taxon>Enterobacter</taxon>
        <taxon>Enterobacter cloacae complex</taxon>
    </lineage>
</organism>
<comment type="caution">
    <text evidence="1">The sequence shown here is derived from an EMBL/GenBank/DDBJ whole genome shotgun (WGS) entry which is preliminary data.</text>
</comment>
<name>A0ABU6KQU5_ENTAS</name>
<dbReference type="Proteomes" id="UP001175344">
    <property type="component" value="Unassembled WGS sequence"/>
</dbReference>